<feature type="compositionally biased region" description="Low complexity" evidence="9">
    <location>
        <begin position="596"/>
        <end position="612"/>
    </location>
</feature>
<keyword evidence="11" id="KW-1185">Reference proteome</keyword>
<dbReference type="Gene3D" id="3.30.420.40">
    <property type="match status" value="2"/>
</dbReference>
<sequence length="627" mass="67678">MPKAVGIDLGTTNSVIAVMEGGRPEVIVNAEGARTTPSVVAYKGDERLVGQIARRQAALNPAATLFEVKRFIGRRWDEVKEEAARSPFTVKEGPGGSVRIEVNGQDLAPEQVSAEVLRKLVNDASAKLGEKIRDVVVTVPAYFDNSQREATKQAGEIAGLNVLRVINEPTAAALAYGLERKGNETVLVFDLGGGTFDVTILELGDGVFEVKSTSGDTHLGGADFDQRIVDWLAGEFQKDNNFDLRKDKQALQRLIEAAEKAKIELSNASETTVSLPFITFDPETRTPMHLERTLSRAKFEELTADLLRRVRKPVEQALADAKLDAGKIDEVILVGGSTRIPAVKRIVQDIIGKTPNESVNPDEAVALGAAVQAGIIQGDSSLGDIVLVDVTPLTLGVEVKGGMIAPMITRNTTVPAKKTEIYTTAENNQPGVEINVLQGERPMANDNKSLGRFKLEGIPPMRAGQPQIEVTFDIDANGILHVTAKEKTSGKEASIRIENTTTLDKSDVERMVQEAEQNAAADKQRREKVEKRNNLDSLRVQALGQIEENGSAAQDAKDKLKAAADEAEEAVRSDDDARIDAAQKKLEEELRSFMTAAQAQGQDGAAQGQPQAKADDDVIDADFKPAE</sequence>
<dbReference type="InterPro" id="IPR013126">
    <property type="entry name" value="Hsp_70_fam"/>
</dbReference>
<dbReference type="Gene3D" id="1.20.1270.10">
    <property type="match status" value="1"/>
</dbReference>
<keyword evidence="3 6" id="KW-0547">Nucleotide-binding</keyword>
<gene>
    <name evidence="6 10" type="primary">dnaK</name>
    <name evidence="10" type="ORF">GCM10010842_26310</name>
</gene>
<evidence type="ECO:0000256" key="7">
    <source>
        <dbReference type="RuleBase" id="RU003322"/>
    </source>
</evidence>
<evidence type="ECO:0000256" key="8">
    <source>
        <dbReference type="SAM" id="Coils"/>
    </source>
</evidence>
<dbReference type="InterPro" id="IPR018181">
    <property type="entry name" value="Heat_shock_70_CS"/>
</dbReference>
<dbReference type="HAMAP" id="MF_00332">
    <property type="entry name" value="DnaK"/>
    <property type="match status" value="1"/>
</dbReference>
<comment type="similarity">
    <text evidence="1 6 7">Belongs to the heat shock protein 70 family.</text>
</comment>
<dbReference type="NCBIfam" id="NF001413">
    <property type="entry name" value="PRK00290.1"/>
    <property type="match status" value="1"/>
</dbReference>
<name>A0ABQ2J979_9DEIO</name>
<proteinExistence type="evidence at transcript level"/>
<dbReference type="PROSITE" id="PS00329">
    <property type="entry name" value="HSP70_2"/>
    <property type="match status" value="1"/>
</dbReference>
<dbReference type="PANTHER" id="PTHR19375">
    <property type="entry name" value="HEAT SHOCK PROTEIN 70KDA"/>
    <property type="match status" value="1"/>
</dbReference>
<dbReference type="CDD" id="cd10234">
    <property type="entry name" value="ASKHA_NBD_HSP70_DnaK-like"/>
    <property type="match status" value="1"/>
</dbReference>
<dbReference type="RefSeq" id="WP_189057538.1">
    <property type="nucleotide sequence ID" value="NZ_BMOR01000011.1"/>
</dbReference>
<dbReference type="PROSITE" id="PS00297">
    <property type="entry name" value="HSP70_1"/>
    <property type="match status" value="1"/>
</dbReference>
<evidence type="ECO:0000256" key="6">
    <source>
        <dbReference type="HAMAP-Rule" id="MF_00332"/>
    </source>
</evidence>
<dbReference type="InterPro" id="IPR029048">
    <property type="entry name" value="HSP70_C_sf"/>
</dbReference>
<feature type="compositionally biased region" description="Basic and acidic residues" evidence="9">
    <location>
        <begin position="613"/>
        <end position="627"/>
    </location>
</feature>
<dbReference type="Proteomes" id="UP000645517">
    <property type="component" value="Unassembled WGS sequence"/>
</dbReference>
<keyword evidence="4 6" id="KW-0067">ATP-binding</keyword>
<evidence type="ECO:0000256" key="9">
    <source>
        <dbReference type="SAM" id="MobiDB-lite"/>
    </source>
</evidence>
<keyword evidence="6" id="KW-0143">Chaperone</keyword>
<feature type="region of interest" description="Disordered" evidence="9">
    <location>
        <begin position="549"/>
        <end position="578"/>
    </location>
</feature>
<evidence type="ECO:0000313" key="11">
    <source>
        <dbReference type="Proteomes" id="UP000645517"/>
    </source>
</evidence>
<protein>
    <recommendedName>
        <fullName evidence="6">Chaperone protein DnaK</fullName>
    </recommendedName>
    <alternativeName>
        <fullName evidence="6">HSP70</fullName>
    </alternativeName>
    <alternativeName>
        <fullName evidence="6">Heat shock 70 kDa protein</fullName>
    </alternativeName>
    <alternativeName>
        <fullName evidence="6">Heat shock protein 70</fullName>
    </alternativeName>
</protein>
<feature type="region of interest" description="Disordered" evidence="9">
    <location>
        <begin position="596"/>
        <end position="627"/>
    </location>
</feature>
<feature type="modified residue" description="Phosphothreonine; by autocatalysis" evidence="6">
    <location>
        <position position="195"/>
    </location>
</feature>
<comment type="function">
    <text evidence="6">Acts as a chaperone.</text>
</comment>
<dbReference type="PRINTS" id="PR00301">
    <property type="entry name" value="HEATSHOCK70"/>
</dbReference>
<feature type="compositionally biased region" description="Basic and acidic residues" evidence="9">
    <location>
        <begin position="555"/>
        <end position="578"/>
    </location>
</feature>
<evidence type="ECO:0000256" key="2">
    <source>
        <dbReference type="ARBA" id="ARBA00022553"/>
    </source>
</evidence>
<accession>A0ABQ2J979</accession>
<keyword evidence="8" id="KW-0175">Coiled coil</keyword>
<dbReference type="InterPro" id="IPR012725">
    <property type="entry name" value="Chaperone_DnaK"/>
</dbReference>
<dbReference type="SUPFAM" id="SSF53067">
    <property type="entry name" value="Actin-like ATPase domain"/>
    <property type="match status" value="2"/>
</dbReference>
<evidence type="ECO:0000313" key="10">
    <source>
        <dbReference type="EMBL" id="GGN40970.1"/>
    </source>
</evidence>
<dbReference type="Gene3D" id="3.90.640.10">
    <property type="entry name" value="Actin, Chain A, domain 4"/>
    <property type="match status" value="1"/>
</dbReference>
<dbReference type="EMBL" id="BMOR01000011">
    <property type="protein sequence ID" value="GGN40970.1"/>
    <property type="molecule type" value="Genomic_DNA"/>
</dbReference>
<feature type="coiled-coil region" evidence="8">
    <location>
        <begin position="241"/>
        <end position="271"/>
    </location>
</feature>
<organism evidence="10 11">
    <name type="scientific">Deinococcus daejeonensis</name>
    <dbReference type="NCBI Taxonomy" id="1007098"/>
    <lineage>
        <taxon>Bacteria</taxon>
        <taxon>Thermotogati</taxon>
        <taxon>Deinococcota</taxon>
        <taxon>Deinococci</taxon>
        <taxon>Deinococcales</taxon>
        <taxon>Deinococcaceae</taxon>
        <taxon>Deinococcus</taxon>
    </lineage>
</organism>
<comment type="caution">
    <text evidence="10">The sequence shown here is derived from an EMBL/GenBank/DDBJ whole genome shotgun (WGS) entry which is preliminary data.</text>
</comment>
<reference evidence="11" key="1">
    <citation type="journal article" date="2019" name="Int. J. Syst. Evol. Microbiol.">
        <title>The Global Catalogue of Microorganisms (GCM) 10K type strain sequencing project: providing services to taxonomists for standard genome sequencing and annotation.</title>
        <authorList>
            <consortium name="The Broad Institute Genomics Platform"/>
            <consortium name="The Broad Institute Genome Sequencing Center for Infectious Disease"/>
            <person name="Wu L."/>
            <person name="Ma J."/>
        </authorList>
    </citation>
    <scope>NUCLEOTIDE SEQUENCE [LARGE SCALE GENOMIC DNA]</scope>
    <source>
        <strain evidence="11">JCM 16918</strain>
    </source>
</reference>
<dbReference type="PROSITE" id="PS01036">
    <property type="entry name" value="HSP70_3"/>
    <property type="match status" value="1"/>
</dbReference>
<keyword evidence="5 6" id="KW-0346">Stress response</keyword>
<evidence type="ECO:0000256" key="3">
    <source>
        <dbReference type="ARBA" id="ARBA00022741"/>
    </source>
</evidence>
<evidence type="ECO:0000256" key="4">
    <source>
        <dbReference type="ARBA" id="ARBA00022840"/>
    </source>
</evidence>
<comment type="induction">
    <text evidence="6">By stress conditions e.g. heat shock.</text>
</comment>
<dbReference type="SUPFAM" id="SSF100934">
    <property type="entry name" value="Heat shock protein 70kD (HSP70), C-terminal subdomain"/>
    <property type="match status" value="1"/>
</dbReference>
<dbReference type="InterPro" id="IPR043129">
    <property type="entry name" value="ATPase_NBD"/>
</dbReference>
<dbReference type="SUPFAM" id="SSF100920">
    <property type="entry name" value="Heat shock protein 70kD (HSP70), peptide-binding domain"/>
    <property type="match status" value="1"/>
</dbReference>
<dbReference type="Gene3D" id="2.60.34.10">
    <property type="entry name" value="Substrate Binding Domain Of DNAk, Chain A, domain 1"/>
    <property type="match status" value="1"/>
</dbReference>
<dbReference type="InterPro" id="IPR029047">
    <property type="entry name" value="HSP70_peptide-bd_sf"/>
</dbReference>
<dbReference type="NCBIfam" id="TIGR02350">
    <property type="entry name" value="prok_dnaK"/>
    <property type="match status" value="1"/>
</dbReference>
<evidence type="ECO:0000256" key="1">
    <source>
        <dbReference type="ARBA" id="ARBA00007381"/>
    </source>
</evidence>
<evidence type="ECO:0000256" key="5">
    <source>
        <dbReference type="ARBA" id="ARBA00023016"/>
    </source>
</evidence>
<keyword evidence="2 6" id="KW-0597">Phosphoprotein</keyword>
<dbReference type="Pfam" id="PF00012">
    <property type="entry name" value="HSP70"/>
    <property type="match status" value="1"/>
</dbReference>